<accession>A0AAV6WLC0</accession>
<dbReference type="FunFam" id="3.30.60.90:FF:000014">
    <property type="entry name" value="E3 ubiquitin-protein ligase PRT1"/>
    <property type="match status" value="1"/>
</dbReference>
<feature type="domain" description="ZZ-type" evidence="7">
    <location>
        <begin position="310"/>
        <end position="374"/>
    </location>
</feature>
<dbReference type="Proteomes" id="UP000826271">
    <property type="component" value="Unassembled WGS sequence"/>
</dbReference>
<feature type="compositionally biased region" description="Polar residues" evidence="5">
    <location>
        <begin position="419"/>
        <end position="434"/>
    </location>
</feature>
<feature type="compositionally biased region" description="Polar residues" evidence="5">
    <location>
        <begin position="273"/>
        <end position="293"/>
    </location>
</feature>
<dbReference type="Pfam" id="PF13920">
    <property type="entry name" value="zf-C3HC4_3"/>
    <property type="match status" value="1"/>
</dbReference>
<evidence type="ECO:0000256" key="5">
    <source>
        <dbReference type="SAM" id="MobiDB-lite"/>
    </source>
</evidence>
<evidence type="ECO:0000256" key="3">
    <source>
        <dbReference type="ARBA" id="ARBA00022833"/>
    </source>
</evidence>
<protein>
    <recommendedName>
        <fullName evidence="10">E3 ubiquitin-protein ligase PRT1</fullName>
    </recommendedName>
</protein>
<dbReference type="InterPro" id="IPR013083">
    <property type="entry name" value="Znf_RING/FYVE/PHD"/>
</dbReference>
<evidence type="ECO:0000313" key="9">
    <source>
        <dbReference type="Proteomes" id="UP000826271"/>
    </source>
</evidence>
<keyword evidence="2 4" id="KW-0863">Zinc-finger</keyword>
<dbReference type="Pfam" id="PF13445">
    <property type="entry name" value="zf-RING_UBOX"/>
    <property type="match status" value="1"/>
</dbReference>
<name>A0AAV6WLC0_9LAMI</name>
<feature type="domain" description="RING-type" evidence="6">
    <location>
        <begin position="23"/>
        <end position="63"/>
    </location>
</feature>
<feature type="region of interest" description="Disordered" evidence="5">
    <location>
        <begin position="403"/>
        <end position="434"/>
    </location>
</feature>
<evidence type="ECO:0000256" key="1">
    <source>
        <dbReference type="ARBA" id="ARBA00022723"/>
    </source>
</evidence>
<feature type="domain" description="RING-type" evidence="6">
    <location>
        <begin position="201"/>
        <end position="239"/>
    </location>
</feature>
<dbReference type="CDD" id="cd02249">
    <property type="entry name" value="ZZ"/>
    <property type="match status" value="1"/>
</dbReference>
<evidence type="ECO:0000256" key="4">
    <source>
        <dbReference type="PROSITE-ProRule" id="PRU00228"/>
    </source>
</evidence>
<dbReference type="InterPro" id="IPR001841">
    <property type="entry name" value="Znf_RING"/>
</dbReference>
<keyword evidence="3" id="KW-0862">Zinc</keyword>
<dbReference type="PROSITE" id="PS50089">
    <property type="entry name" value="ZF_RING_2"/>
    <property type="match status" value="2"/>
</dbReference>
<proteinExistence type="predicted"/>
<dbReference type="GO" id="GO:0061630">
    <property type="term" value="F:ubiquitin protein ligase activity"/>
    <property type="evidence" value="ECO:0007669"/>
    <property type="project" value="TreeGrafter"/>
</dbReference>
<dbReference type="Gene3D" id="3.30.40.10">
    <property type="entry name" value="Zinc/RING finger domain, C3HC4 (zinc finger)"/>
    <property type="match status" value="2"/>
</dbReference>
<sequence>MEKQSIQDLGEMEIEEFPDDFQCCVCLDLMYKPVVLACGHISCFWCVFKAMDTYQESHCPICRNPYNHFPRICRLMHFLLLKLYPSAYERRERQVAEEENKYGYRSPQFQDDLLDSPFNKVLDVRDTSSPLVRVVSVDPNSTSGYNSLVQDSSEINSPCEVNATASLMTQISETTNEVNCTIKQDDRNGICKQVSVTDLQCAVCMQLLFRPIVLNCGDVYCEACINKPRDSVFRCPLCQSPHPNGFPNVCLVLDHFLEEHFAEEYSARRESLSKSQNASTSGSSMQTQEQAAQKQGLPGSPYYGPRLDLHHGVGCDYCGVCPIVGVRYKCKDCVEKIGFDLCEDCYLSSSKLPGRFNQQHTQEHRFESIPASYLQVSLMAHEDVVSGEYIRVFRDHSGNVFTMPNLSNNASDDDLENEPSANSSSDDQDNHPAT</sequence>
<evidence type="ECO:0000259" key="7">
    <source>
        <dbReference type="PROSITE" id="PS50135"/>
    </source>
</evidence>
<dbReference type="SMART" id="SM00184">
    <property type="entry name" value="RING"/>
    <property type="match status" value="2"/>
</dbReference>
<dbReference type="PANTHER" id="PTHR15898:SF13">
    <property type="entry name" value="BIFUNCTIONAL APOPTOSIS REGULATOR"/>
    <property type="match status" value="1"/>
</dbReference>
<dbReference type="AlphaFoldDB" id="A0AAV6WLC0"/>
<gene>
    <name evidence="8" type="ORF">BUALT_Bualt14G0039000</name>
</gene>
<feature type="region of interest" description="Disordered" evidence="5">
    <location>
        <begin position="272"/>
        <end position="296"/>
    </location>
</feature>
<dbReference type="GO" id="GO:0008270">
    <property type="term" value="F:zinc ion binding"/>
    <property type="evidence" value="ECO:0007669"/>
    <property type="project" value="UniProtKB-KW"/>
</dbReference>
<evidence type="ECO:0008006" key="10">
    <source>
        <dbReference type="Google" id="ProtNLM"/>
    </source>
</evidence>
<dbReference type="EMBL" id="WHWC01000014">
    <property type="protein sequence ID" value="KAG8369680.1"/>
    <property type="molecule type" value="Genomic_DNA"/>
</dbReference>
<dbReference type="SUPFAM" id="SSF57850">
    <property type="entry name" value="RING/U-box"/>
    <property type="match status" value="3"/>
</dbReference>
<dbReference type="Pfam" id="PF00569">
    <property type="entry name" value="ZZ"/>
    <property type="match status" value="1"/>
</dbReference>
<dbReference type="FunFam" id="3.30.40.10:FF:000489">
    <property type="entry name" value="E3 ubiquitin-protein ligase PRT1"/>
    <property type="match status" value="1"/>
</dbReference>
<dbReference type="Gene3D" id="3.30.60.90">
    <property type="match status" value="1"/>
</dbReference>
<dbReference type="InterPro" id="IPR000433">
    <property type="entry name" value="Znf_ZZ"/>
</dbReference>
<evidence type="ECO:0000313" key="8">
    <source>
        <dbReference type="EMBL" id="KAG8369680.1"/>
    </source>
</evidence>
<comment type="caution">
    <text evidence="8">The sequence shown here is derived from an EMBL/GenBank/DDBJ whole genome shotgun (WGS) entry which is preliminary data.</text>
</comment>
<reference evidence="8" key="1">
    <citation type="submission" date="2019-10" db="EMBL/GenBank/DDBJ databases">
        <authorList>
            <person name="Zhang R."/>
            <person name="Pan Y."/>
            <person name="Wang J."/>
            <person name="Ma R."/>
            <person name="Yu S."/>
        </authorList>
    </citation>
    <scope>NUCLEOTIDE SEQUENCE</scope>
    <source>
        <strain evidence="8">LA-IB0</strain>
        <tissue evidence="8">Leaf</tissue>
    </source>
</reference>
<organism evidence="8 9">
    <name type="scientific">Buddleja alternifolia</name>
    <dbReference type="NCBI Taxonomy" id="168488"/>
    <lineage>
        <taxon>Eukaryota</taxon>
        <taxon>Viridiplantae</taxon>
        <taxon>Streptophyta</taxon>
        <taxon>Embryophyta</taxon>
        <taxon>Tracheophyta</taxon>
        <taxon>Spermatophyta</taxon>
        <taxon>Magnoliopsida</taxon>
        <taxon>eudicotyledons</taxon>
        <taxon>Gunneridae</taxon>
        <taxon>Pentapetalae</taxon>
        <taxon>asterids</taxon>
        <taxon>lamiids</taxon>
        <taxon>Lamiales</taxon>
        <taxon>Scrophulariaceae</taxon>
        <taxon>Buddlejeae</taxon>
        <taxon>Buddleja</taxon>
    </lineage>
</organism>
<dbReference type="InterPro" id="IPR027370">
    <property type="entry name" value="Znf-RING_euk"/>
</dbReference>
<dbReference type="PANTHER" id="PTHR15898">
    <property type="entry name" value="BIFUNCTIONAL APOPTOSIS REGULATOR"/>
    <property type="match status" value="1"/>
</dbReference>
<dbReference type="PROSITE" id="PS50135">
    <property type="entry name" value="ZF_ZZ_2"/>
    <property type="match status" value="1"/>
</dbReference>
<dbReference type="GO" id="GO:0043161">
    <property type="term" value="P:proteasome-mediated ubiquitin-dependent protein catabolic process"/>
    <property type="evidence" value="ECO:0007669"/>
    <property type="project" value="TreeGrafter"/>
</dbReference>
<keyword evidence="1" id="KW-0479">Metal-binding</keyword>
<evidence type="ECO:0000256" key="2">
    <source>
        <dbReference type="ARBA" id="ARBA00022771"/>
    </source>
</evidence>
<evidence type="ECO:0000259" key="6">
    <source>
        <dbReference type="PROSITE" id="PS50089"/>
    </source>
</evidence>
<keyword evidence="9" id="KW-1185">Reference proteome</keyword>
<dbReference type="SMART" id="SM00291">
    <property type="entry name" value="ZnF_ZZ"/>
    <property type="match status" value="1"/>
</dbReference>
<dbReference type="InterPro" id="IPR043145">
    <property type="entry name" value="Znf_ZZ_sf"/>
</dbReference>